<dbReference type="GO" id="GO:0005789">
    <property type="term" value="C:endoplasmic reticulum membrane"/>
    <property type="evidence" value="ECO:0007669"/>
    <property type="project" value="TreeGrafter"/>
</dbReference>
<comment type="caution">
    <text evidence="1">The sequence shown here is derived from an EMBL/GenBank/DDBJ whole genome shotgun (WGS) entry which is preliminary data.</text>
</comment>
<evidence type="ECO:0000313" key="1">
    <source>
        <dbReference type="EMBL" id="KAF2449037.1"/>
    </source>
</evidence>
<dbReference type="InterPro" id="IPR051593">
    <property type="entry name" value="Ergosterol_Biosynth_ERG27"/>
</dbReference>
<dbReference type="EMBL" id="MU001495">
    <property type="protein sequence ID" value="KAF2449037.1"/>
    <property type="molecule type" value="Genomic_DNA"/>
</dbReference>
<reference evidence="1" key="1">
    <citation type="journal article" date="2020" name="Stud. Mycol.">
        <title>101 Dothideomycetes genomes: a test case for predicting lifestyles and emergence of pathogens.</title>
        <authorList>
            <person name="Haridas S."/>
            <person name="Albert R."/>
            <person name="Binder M."/>
            <person name="Bloem J."/>
            <person name="Labutti K."/>
            <person name="Salamov A."/>
            <person name="Andreopoulos B."/>
            <person name="Baker S."/>
            <person name="Barry K."/>
            <person name="Bills G."/>
            <person name="Bluhm B."/>
            <person name="Cannon C."/>
            <person name="Castanera R."/>
            <person name="Culley D."/>
            <person name="Daum C."/>
            <person name="Ezra D."/>
            <person name="Gonzalez J."/>
            <person name="Henrissat B."/>
            <person name="Kuo A."/>
            <person name="Liang C."/>
            <person name="Lipzen A."/>
            <person name="Lutzoni F."/>
            <person name="Magnuson J."/>
            <person name="Mondo S."/>
            <person name="Nolan M."/>
            <person name="Ohm R."/>
            <person name="Pangilinan J."/>
            <person name="Park H.-J."/>
            <person name="Ramirez L."/>
            <person name="Alfaro M."/>
            <person name="Sun H."/>
            <person name="Tritt A."/>
            <person name="Yoshinaga Y."/>
            <person name="Zwiers L.-H."/>
            <person name="Turgeon B."/>
            <person name="Goodwin S."/>
            <person name="Spatafora J."/>
            <person name="Crous P."/>
            <person name="Grigoriev I."/>
        </authorList>
    </citation>
    <scope>NUCLEOTIDE SEQUENCE</scope>
    <source>
        <strain evidence="1">CBS 690.94</strain>
    </source>
</reference>
<organism evidence="1 2">
    <name type="scientific">Karstenula rhodostoma CBS 690.94</name>
    <dbReference type="NCBI Taxonomy" id="1392251"/>
    <lineage>
        <taxon>Eukaryota</taxon>
        <taxon>Fungi</taxon>
        <taxon>Dikarya</taxon>
        <taxon>Ascomycota</taxon>
        <taxon>Pezizomycotina</taxon>
        <taxon>Dothideomycetes</taxon>
        <taxon>Pleosporomycetidae</taxon>
        <taxon>Pleosporales</taxon>
        <taxon>Massarineae</taxon>
        <taxon>Didymosphaeriaceae</taxon>
        <taxon>Karstenula</taxon>
    </lineage>
</organism>
<dbReference type="Gene3D" id="3.40.50.720">
    <property type="entry name" value="NAD(P)-binding Rossmann-like Domain"/>
    <property type="match status" value="1"/>
</dbReference>
<dbReference type="Proteomes" id="UP000799764">
    <property type="component" value="Unassembled WGS sequence"/>
</dbReference>
<dbReference type="GO" id="GO:0000253">
    <property type="term" value="F:3-beta-hydroxysteroid 3-dehydrogenase (NADP+) activity"/>
    <property type="evidence" value="ECO:0007669"/>
    <property type="project" value="TreeGrafter"/>
</dbReference>
<accession>A0A9P4PRV5</accession>
<dbReference type="GO" id="GO:0005811">
    <property type="term" value="C:lipid droplet"/>
    <property type="evidence" value="ECO:0007669"/>
    <property type="project" value="TreeGrafter"/>
</dbReference>
<proteinExistence type="predicted"/>
<gene>
    <name evidence="1" type="ORF">P171DRAFT_428989</name>
</gene>
<dbReference type="SUPFAM" id="SSF51735">
    <property type="entry name" value="NAD(P)-binding Rossmann-fold domains"/>
    <property type="match status" value="1"/>
</dbReference>
<dbReference type="PANTHER" id="PTHR43647:SF4">
    <property type="entry name" value="KETOREDUCTASE (KR) DOMAIN-CONTAINING PROTEIN"/>
    <property type="match status" value="1"/>
</dbReference>
<evidence type="ECO:0000313" key="2">
    <source>
        <dbReference type="Proteomes" id="UP000799764"/>
    </source>
</evidence>
<evidence type="ECO:0008006" key="3">
    <source>
        <dbReference type="Google" id="ProtNLM"/>
    </source>
</evidence>
<protein>
    <recommendedName>
        <fullName evidence="3">NAD(P)-binding protein</fullName>
    </recommendedName>
</protein>
<dbReference type="PANTHER" id="PTHR43647">
    <property type="entry name" value="DEHYDROGENASE"/>
    <property type="match status" value="1"/>
</dbReference>
<dbReference type="GO" id="GO:0005741">
    <property type="term" value="C:mitochondrial outer membrane"/>
    <property type="evidence" value="ECO:0007669"/>
    <property type="project" value="TreeGrafter"/>
</dbReference>
<dbReference type="OrthoDB" id="191139at2759"/>
<dbReference type="AlphaFoldDB" id="A0A9P4PRV5"/>
<sequence length="176" mass="19656">MTWSLNSGVQFSKDRLELGMAVNTLAHFNLVLRLLGHVEERGRIVFLSSESHWPGKAGFEVYPPVIPEDMEELVKYEKDVPGEEAGRGFLRYGLSKLAGVMLMYELNRRLQKQPALSNIRVLAVDPGGILANRCALVVENHHWNSSLSPASREMVQSQNEYQRWCGKGCGRLGGCG</sequence>
<name>A0A9P4PRV5_9PLEO</name>
<keyword evidence="2" id="KW-1185">Reference proteome</keyword>
<dbReference type="InterPro" id="IPR036291">
    <property type="entry name" value="NAD(P)-bd_dom_sf"/>
</dbReference>